<dbReference type="EMBL" id="JACIFE010000014">
    <property type="protein sequence ID" value="MBB4076899.1"/>
    <property type="molecule type" value="Genomic_DNA"/>
</dbReference>
<keyword evidence="1" id="KW-0472">Membrane</keyword>
<keyword evidence="3" id="KW-1185">Reference proteome</keyword>
<reference evidence="2 3" key="1">
    <citation type="submission" date="2020-08" db="EMBL/GenBank/DDBJ databases">
        <title>Genomic Encyclopedia of Type Strains, Phase IV (KMG-IV): sequencing the most valuable type-strain genomes for metagenomic binning, comparative biology and taxonomic classification.</title>
        <authorList>
            <person name="Goeker M."/>
        </authorList>
    </citation>
    <scope>NUCLEOTIDE SEQUENCE [LARGE SCALE GENOMIC DNA]</scope>
    <source>
        <strain evidence="2 3">DSM 100694</strain>
    </source>
</reference>
<organism evidence="2 3">
    <name type="scientific">Bartonella fuyuanensis</name>
    <dbReference type="NCBI Taxonomy" id="1460968"/>
    <lineage>
        <taxon>Bacteria</taxon>
        <taxon>Pseudomonadati</taxon>
        <taxon>Pseudomonadota</taxon>
        <taxon>Alphaproteobacteria</taxon>
        <taxon>Hyphomicrobiales</taxon>
        <taxon>Bartonellaceae</taxon>
        <taxon>Bartonella</taxon>
    </lineage>
</organism>
<evidence type="ECO:0000313" key="3">
    <source>
        <dbReference type="Proteomes" id="UP000585970"/>
    </source>
</evidence>
<dbReference type="AlphaFoldDB" id="A0A840E527"/>
<dbReference type="Proteomes" id="UP000585970">
    <property type="component" value="Unassembled WGS sequence"/>
</dbReference>
<evidence type="ECO:0000313" key="2">
    <source>
        <dbReference type="EMBL" id="MBB4076899.1"/>
    </source>
</evidence>
<proteinExistence type="predicted"/>
<feature type="transmembrane region" description="Helical" evidence="1">
    <location>
        <begin position="6"/>
        <end position="23"/>
    </location>
</feature>
<keyword evidence="1" id="KW-0812">Transmembrane</keyword>
<gene>
    <name evidence="2" type="ORF">GGR08_001210</name>
</gene>
<comment type="caution">
    <text evidence="2">The sequence shown here is derived from an EMBL/GenBank/DDBJ whole genome shotgun (WGS) entry which is preliminary data.</text>
</comment>
<name>A0A840E527_9HYPH</name>
<evidence type="ECO:0000256" key="1">
    <source>
        <dbReference type="SAM" id="Phobius"/>
    </source>
</evidence>
<accession>A0A840E527</accession>
<sequence>MILQIPIQWLYALFTILIIGLRLKGQSMLVDAMGIGMKL</sequence>
<protein>
    <submittedName>
        <fullName evidence="2">Uncharacterized protein</fullName>
    </submittedName>
</protein>
<keyword evidence="1" id="KW-1133">Transmembrane helix</keyword>